<feature type="transmembrane region" description="Helical" evidence="1">
    <location>
        <begin position="251"/>
        <end position="268"/>
    </location>
</feature>
<proteinExistence type="predicted"/>
<dbReference type="PROSITE" id="PS51257">
    <property type="entry name" value="PROKAR_LIPOPROTEIN"/>
    <property type="match status" value="1"/>
</dbReference>
<reference evidence="2" key="1">
    <citation type="journal article" date="2015" name="Nature">
        <title>Complex archaea that bridge the gap between prokaryotes and eukaryotes.</title>
        <authorList>
            <person name="Spang A."/>
            <person name="Saw J.H."/>
            <person name="Jorgensen S.L."/>
            <person name="Zaremba-Niedzwiedzka K."/>
            <person name="Martijn J."/>
            <person name="Lind A.E."/>
            <person name="van Eijk R."/>
            <person name="Schleper C."/>
            <person name="Guy L."/>
            <person name="Ettema T.J."/>
        </authorList>
    </citation>
    <scope>NUCLEOTIDE SEQUENCE</scope>
</reference>
<evidence type="ECO:0000313" key="2">
    <source>
        <dbReference type="EMBL" id="KKN76793.1"/>
    </source>
</evidence>
<feature type="transmembrane region" description="Helical" evidence="1">
    <location>
        <begin position="432"/>
        <end position="453"/>
    </location>
</feature>
<sequence length="740" mass="78789">MKYLTDRTIIVVSAAAMVVWASCIAMLWAWALDSSGESILVTISAMLLAVAAVAYRGRALSYPAGWVLFLMRRSLGSDLAVVAGRGSVACRLEGRTLLKLYGAATAAALAGALGSMVLVFLALPLVDLVTLRFGWTPLSWTVFKLAVQWLMLLPMAGGVVALFSMGAVLRRDERRNRGAAIGRDWLTGIALGMTLFAMSWWVGADVLMVAGAMAIVLLLVAWVCVSVGGIYTPSRGFEPRSKVHVPASRTARVVLAFAAVTLILAGQVRLLGDLLGVGMVGRAMWTAASLALLARALKRADGLRRAVSLRESAGAILGVIFIVGIQIALALLCLSDLSVAVVAGLLAAALQGPLVALAGRPIARQRRLFVEIDPGVRQLVAATATGAAVGLLLYLLGGTATFNWLVPALGLAVGCGAALVGARDLAGARQRVIWLTSGAIVLAAMVGGVRAAAAQLSRTRGTLVSGMWLRTITHRASRDALPTFEGSLPTARIWRSAAVTDAMHEILVGPSGRAKHRGRWWVVASSMRDWPNTVGIYVAASMPDPWGVPRSQASGLLLLGPDGMYHQAAQMGQGTFDGVLLAPLAADHPDAWRCYNLRTIQRSRRRLLSAASEGKNADRGEAMMLRTQVADENLHDLFAVVKTFTEVVGDCWAVVEWKGGMVDVLVAGPKMRRGQVIVDCPAPRPGAVVLSAELLWPEETTVRPLRLLKPQGAFRRLPLSANLWYQHLREVAVIVPDEQP</sequence>
<keyword evidence="1" id="KW-1133">Transmembrane helix</keyword>
<dbReference type="EMBL" id="LAZR01000289">
    <property type="protein sequence ID" value="KKN76793.1"/>
    <property type="molecule type" value="Genomic_DNA"/>
</dbReference>
<keyword evidence="1" id="KW-0472">Membrane</keyword>
<feature type="transmembrane region" description="Helical" evidence="1">
    <location>
        <begin position="146"/>
        <end position="169"/>
    </location>
</feature>
<gene>
    <name evidence="2" type="ORF">LCGC14_0366600</name>
</gene>
<protein>
    <submittedName>
        <fullName evidence="2">Uncharacterized protein</fullName>
    </submittedName>
</protein>
<feature type="transmembrane region" description="Helical" evidence="1">
    <location>
        <begin position="9"/>
        <end position="32"/>
    </location>
</feature>
<evidence type="ECO:0000256" key="1">
    <source>
        <dbReference type="SAM" id="Phobius"/>
    </source>
</evidence>
<feature type="transmembrane region" description="Helical" evidence="1">
    <location>
        <begin position="100"/>
        <end position="126"/>
    </location>
</feature>
<feature type="transmembrane region" description="Helical" evidence="1">
    <location>
        <begin position="38"/>
        <end position="55"/>
    </location>
</feature>
<name>A0A0F9WEV9_9ZZZZ</name>
<organism evidence="2">
    <name type="scientific">marine sediment metagenome</name>
    <dbReference type="NCBI Taxonomy" id="412755"/>
    <lineage>
        <taxon>unclassified sequences</taxon>
        <taxon>metagenomes</taxon>
        <taxon>ecological metagenomes</taxon>
    </lineage>
</organism>
<feature type="transmembrane region" description="Helical" evidence="1">
    <location>
        <begin position="402"/>
        <end position="420"/>
    </location>
</feature>
<feature type="transmembrane region" description="Helical" evidence="1">
    <location>
        <begin position="274"/>
        <end position="293"/>
    </location>
</feature>
<dbReference type="AlphaFoldDB" id="A0A0F9WEV9"/>
<feature type="transmembrane region" description="Helical" evidence="1">
    <location>
        <begin position="208"/>
        <end position="231"/>
    </location>
</feature>
<feature type="transmembrane region" description="Helical" evidence="1">
    <location>
        <begin position="181"/>
        <end position="202"/>
    </location>
</feature>
<keyword evidence="1" id="KW-0812">Transmembrane</keyword>
<feature type="transmembrane region" description="Helical" evidence="1">
    <location>
        <begin position="338"/>
        <end position="358"/>
    </location>
</feature>
<feature type="transmembrane region" description="Helical" evidence="1">
    <location>
        <begin position="379"/>
        <end position="396"/>
    </location>
</feature>
<comment type="caution">
    <text evidence="2">The sequence shown here is derived from an EMBL/GenBank/DDBJ whole genome shotgun (WGS) entry which is preliminary data.</text>
</comment>
<accession>A0A0F9WEV9</accession>
<feature type="transmembrane region" description="Helical" evidence="1">
    <location>
        <begin position="313"/>
        <end position="332"/>
    </location>
</feature>